<evidence type="ECO:0000256" key="4">
    <source>
        <dbReference type="SAM" id="SignalP"/>
    </source>
</evidence>
<dbReference type="InterPro" id="IPR050546">
    <property type="entry name" value="Glycosyl_Hydrlase_16"/>
</dbReference>
<dbReference type="OrthoDB" id="4781at2759"/>
<feature type="domain" description="GH16" evidence="5">
    <location>
        <begin position="177"/>
        <end position="476"/>
    </location>
</feature>
<dbReference type="GO" id="GO:0030246">
    <property type="term" value="F:carbohydrate binding"/>
    <property type="evidence" value="ECO:0007669"/>
    <property type="project" value="InterPro"/>
</dbReference>
<evidence type="ECO:0000313" key="7">
    <source>
        <dbReference type="EMBL" id="CAD7081997.1"/>
    </source>
</evidence>
<dbReference type="SUPFAM" id="SSF49899">
    <property type="entry name" value="Concanavalin A-like lectins/glucanases"/>
    <property type="match status" value="1"/>
</dbReference>
<evidence type="ECO:0000259" key="5">
    <source>
        <dbReference type="PROSITE" id="PS51762"/>
    </source>
</evidence>
<evidence type="ECO:0000256" key="1">
    <source>
        <dbReference type="ARBA" id="ARBA00008781"/>
    </source>
</evidence>
<feature type="domain" description="CBM39" evidence="6">
    <location>
        <begin position="27"/>
        <end position="127"/>
    </location>
</feature>
<proteinExistence type="inferred from homology"/>
<evidence type="ECO:0000256" key="2">
    <source>
        <dbReference type="ARBA" id="ARBA00022588"/>
    </source>
</evidence>
<name>A0A7R8UL23_HERIL</name>
<dbReference type="PANTHER" id="PTHR10963:SF60">
    <property type="entry name" value="GRAM-NEGATIVE BACTERIA-BINDING PROTEIN 1-RELATED"/>
    <property type="match status" value="1"/>
</dbReference>
<feature type="chain" id="PRO_5030985616" evidence="4">
    <location>
        <begin position="23"/>
        <end position="476"/>
    </location>
</feature>
<keyword evidence="3" id="KW-0391">Immunity</keyword>
<keyword evidence="8" id="KW-1185">Reference proteome</keyword>
<dbReference type="GO" id="GO:0004553">
    <property type="term" value="F:hydrolase activity, hydrolyzing O-glycosyl compounds"/>
    <property type="evidence" value="ECO:0007669"/>
    <property type="project" value="InterPro"/>
</dbReference>
<evidence type="ECO:0000313" key="8">
    <source>
        <dbReference type="Proteomes" id="UP000594454"/>
    </source>
</evidence>
<evidence type="ECO:0000256" key="3">
    <source>
        <dbReference type="ARBA" id="ARBA00022859"/>
    </source>
</evidence>
<dbReference type="PANTHER" id="PTHR10963">
    <property type="entry name" value="GLYCOSYL HYDROLASE-RELATED"/>
    <property type="match status" value="1"/>
</dbReference>
<gene>
    <name evidence="7" type="ORF">HERILL_LOCUS5069</name>
</gene>
<dbReference type="GO" id="GO:0045087">
    <property type="term" value="P:innate immune response"/>
    <property type="evidence" value="ECO:0007669"/>
    <property type="project" value="UniProtKB-KW"/>
</dbReference>
<dbReference type="Pfam" id="PF15886">
    <property type="entry name" value="CBM39"/>
    <property type="match status" value="1"/>
</dbReference>
<dbReference type="Gene3D" id="2.60.40.2140">
    <property type="entry name" value="Beta-1,3-glucan-recognition protein, N-terminal domain"/>
    <property type="match status" value="1"/>
</dbReference>
<protein>
    <submittedName>
        <fullName evidence="7">Uncharacterized protein</fullName>
    </submittedName>
</protein>
<dbReference type="FunCoup" id="A0A7R8UL23">
    <property type="interactions" value="105"/>
</dbReference>
<comment type="similarity">
    <text evidence="1">Belongs to the insect beta-1,3-glucan binding protein family.</text>
</comment>
<dbReference type="Gene3D" id="2.60.120.200">
    <property type="match status" value="1"/>
</dbReference>
<dbReference type="AlphaFoldDB" id="A0A7R8UL23"/>
<dbReference type="InterPro" id="IPR043030">
    <property type="entry name" value="BGBP_N_sf"/>
</dbReference>
<dbReference type="Pfam" id="PF00722">
    <property type="entry name" value="Glyco_hydro_16"/>
    <property type="match status" value="1"/>
</dbReference>
<dbReference type="Proteomes" id="UP000594454">
    <property type="component" value="Chromosome 2"/>
</dbReference>
<dbReference type="InterPro" id="IPR031756">
    <property type="entry name" value="BGBP_N"/>
</dbReference>
<dbReference type="GO" id="GO:0005975">
    <property type="term" value="P:carbohydrate metabolic process"/>
    <property type="evidence" value="ECO:0007669"/>
    <property type="project" value="InterPro"/>
</dbReference>
<keyword evidence="2" id="KW-0399">Innate immunity</keyword>
<dbReference type="PROSITE" id="PS51969">
    <property type="entry name" value="CBM39"/>
    <property type="match status" value="1"/>
</dbReference>
<sequence length="476" mass="53914">MSLEYLIAGFVLLVANILNSGADDAKLVLESVKFEIFYPSGFQISIPAEDGVTSMVFNGKLSSQLEKEEIGVWYADDVRPKNGLLTFENSTSNLRIGDVIHYRITVSSSGQAKQFQDGVYVVMGYENIVGKNNLWHAPMIDVRSDMCKPSITVVNGIQQRCADSLIFSEQFSGNKLDTSKWTPQERFGGHPDYEFVTYLRREDVVYVSQGFLFIEPKRLTDFYGYSIFNFNLSLNLEPDCTGELGTTDCIRTNTIDIMPPIASGQITTKGYFSFLYGLVEIRAKIPDMPWTFLQFFLEPTDNAYGNHNYKSGQMRVAFSTGLDACILSGGVISTRNEKLRNKNMCEKHCNNRKKWSADYHVYSLRWTPKSITVSVDGKQYCEIGPLKKSYLTGDDGENIPSLTLQRFTTEMAPFDRPFHLTIGLGVGGHGEFSDEIPNKPWTNLDPRSMNKFWKELKQKSYPRGRLVVDYIQVFTV</sequence>
<dbReference type="InParanoid" id="A0A7R8UL23"/>
<accession>A0A7R8UL23</accession>
<dbReference type="OMA" id="VISTRNE"/>
<dbReference type="InterPro" id="IPR013320">
    <property type="entry name" value="ConA-like_dom_sf"/>
</dbReference>
<feature type="signal peptide" evidence="4">
    <location>
        <begin position="1"/>
        <end position="22"/>
    </location>
</feature>
<dbReference type="InterPro" id="IPR000757">
    <property type="entry name" value="Beta-glucanase-like"/>
</dbReference>
<dbReference type="EMBL" id="LR899010">
    <property type="protein sequence ID" value="CAD7081997.1"/>
    <property type="molecule type" value="Genomic_DNA"/>
</dbReference>
<evidence type="ECO:0000259" key="6">
    <source>
        <dbReference type="PROSITE" id="PS51969"/>
    </source>
</evidence>
<reference evidence="7 8" key="1">
    <citation type="submission" date="2020-11" db="EMBL/GenBank/DDBJ databases">
        <authorList>
            <person name="Wallbank WR R."/>
            <person name="Pardo Diaz C."/>
            <person name="Kozak K."/>
            <person name="Martin S."/>
            <person name="Jiggins C."/>
            <person name="Moest M."/>
            <person name="Warren A I."/>
            <person name="Generalovic N T."/>
            <person name="Byers J.R.P. K."/>
            <person name="Montejo-Kovacevich G."/>
            <person name="Yen C E."/>
        </authorList>
    </citation>
    <scope>NUCLEOTIDE SEQUENCE [LARGE SCALE GENOMIC DNA]</scope>
</reference>
<dbReference type="PROSITE" id="PS51762">
    <property type="entry name" value="GH16_2"/>
    <property type="match status" value="1"/>
</dbReference>
<organism evidence="7 8">
    <name type="scientific">Hermetia illucens</name>
    <name type="common">Black soldier fly</name>
    <dbReference type="NCBI Taxonomy" id="343691"/>
    <lineage>
        <taxon>Eukaryota</taxon>
        <taxon>Metazoa</taxon>
        <taxon>Ecdysozoa</taxon>
        <taxon>Arthropoda</taxon>
        <taxon>Hexapoda</taxon>
        <taxon>Insecta</taxon>
        <taxon>Pterygota</taxon>
        <taxon>Neoptera</taxon>
        <taxon>Endopterygota</taxon>
        <taxon>Diptera</taxon>
        <taxon>Brachycera</taxon>
        <taxon>Stratiomyomorpha</taxon>
        <taxon>Stratiomyidae</taxon>
        <taxon>Hermetiinae</taxon>
        <taxon>Hermetia</taxon>
    </lineage>
</organism>
<keyword evidence="4" id="KW-0732">Signal</keyword>